<sequence length="295" mass="34508">MRSADLNNIIVNHAPNHHSKNPGWEYFPSSQIKCQVEAAQKKEIAKPTPPSIKIKTIELKAKYIDKTKPKHIFKKTDLKEIAKKKRDDLQDWIKEENNLRKGIQKQHKCKPAPSIIEDEPNNQWPEMNEDQQQENADQNDENQEQQLEEEEDDKQLEEQNEFKSKKYIDKEDQVYQQEEQELLEGSGIKVENQELNESQNNFQDSKIEFDQSNQIEKSQNSQNKSLSQNQNQSKVEKSINLQIDENKSEVKSIVSNSFVNNNSKIINKKSVNTSSLIFYKSQVADQMRSLMEEFE</sequence>
<name>A0A8S1PBL7_9CILI</name>
<dbReference type="Proteomes" id="UP000692954">
    <property type="component" value="Unassembled WGS sequence"/>
</dbReference>
<feature type="region of interest" description="Disordered" evidence="1">
    <location>
        <begin position="97"/>
        <end position="171"/>
    </location>
</feature>
<dbReference type="EMBL" id="CAJJDN010000074">
    <property type="protein sequence ID" value="CAD8100652.1"/>
    <property type="molecule type" value="Genomic_DNA"/>
</dbReference>
<feature type="region of interest" description="Disordered" evidence="1">
    <location>
        <begin position="187"/>
        <end position="238"/>
    </location>
</feature>
<feature type="compositionally biased region" description="Low complexity" evidence="1">
    <location>
        <begin position="217"/>
        <end position="233"/>
    </location>
</feature>
<evidence type="ECO:0000256" key="1">
    <source>
        <dbReference type="SAM" id="MobiDB-lite"/>
    </source>
</evidence>
<accession>A0A8S1PBL7</accession>
<reference evidence="2" key="1">
    <citation type="submission" date="2021-01" db="EMBL/GenBank/DDBJ databases">
        <authorList>
            <consortium name="Genoscope - CEA"/>
            <person name="William W."/>
        </authorList>
    </citation>
    <scope>NUCLEOTIDE SEQUENCE</scope>
</reference>
<organism evidence="2 3">
    <name type="scientific">Paramecium sonneborni</name>
    <dbReference type="NCBI Taxonomy" id="65129"/>
    <lineage>
        <taxon>Eukaryota</taxon>
        <taxon>Sar</taxon>
        <taxon>Alveolata</taxon>
        <taxon>Ciliophora</taxon>
        <taxon>Intramacronucleata</taxon>
        <taxon>Oligohymenophorea</taxon>
        <taxon>Peniculida</taxon>
        <taxon>Parameciidae</taxon>
        <taxon>Paramecium</taxon>
    </lineage>
</organism>
<comment type="caution">
    <text evidence="2">The sequence shown here is derived from an EMBL/GenBank/DDBJ whole genome shotgun (WGS) entry which is preliminary data.</text>
</comment>
<protein>
    <submittedName>
        <fullName evidence="2">Uncharacterized protein</fullName>
    </submittedName>
</protein>
<gene>
    <name evidence="2" type="ORF">PSON_ATCC_30995.1.T0740147</name>
</gene>
<evidence type="ECO:0000313" key="2">
    <source>
        <dbReference type="EMBL" id="CAD8100652.1"/>
    </source>
</evidence>
<dbReference type="OrthoDB" id="311053at2759"/>
<proteinExistence type="predicted"/>
<feature type="compositionally biased region" description="Acidic residues" evidence="1">
    <location>
        <begin position="127"/>
        <end position="155"/>
    </location>
</feature>
<feature type="compositionally biased region" description="Polar residues" evidence="1">
    <location>
        <begin position="193"/>
        <end position="216"/>
    </location>
</feature>
<evidence type="ECO:0000313" key="3">
    <source>
        <dbReference type="Proteomes" id="UP000692954"/>
    </source>
</evidence>
<dbReference type="AlphaFoldDB" id="A0A8S1PBL7"/>
<keyword evidence="3" id="KW-1185">Reference proteome</keyword>
<feature type="compositionally biased region" description="Basic and acidic residues" evidence="1">
    <location>
        <begin position="156"/>
        <end position="171"/>
    </location>
</feature>